<dbReference type="AlphaFoldDB" id="A0AAV3QZL2"/>
<comment type="caution">
    <text evidence="1">The sequence shown here is derived from an EMBL/GenBank/DDBJ whole genome shotgun (WGS) entry which is preliminary data.</text>
</comment>
<accession>A0AAV3QZL2</accession>
<dbReference type="PANTHER" id="PTHR10775">
    <property type="entry name" value="OS08G0208400 PROTEIN"/>
    <property type="match status" value="1"/>
</dbReference>
<keyword evidence="2" id="KW-1185">Reference proteome</keyword>
<evidence type="ECO:0000313" key="1">
    <source>
        <dbReference type="EMBL" id="GAA0168257.1"/>
    </source>
</evidence>
<proteinExistence type="predicted"/>
<gene>
    <name evidence="1" type="ORF">LIER_23014</name>
</gene>
<name>A0AAV3QZL2_LITER</name>
<dbReference type="Proteomes" id="UP001454036">
    <property type="component" value="Unassembled WGS sequence"/>
</dbReference>
<reference evidence="1 2" key="1">
    <citation type="submission" date="2024-01" db="EMBL/GenBank/DDBJ databases">
        <title>The complete chloroplast genome sequence of Lithospermum erythrorhizon: insights into the phylogenetic relationship among Boraginaceae species and the maternal lineages of purple gromwells.</title>
        <authorList>
            <person name="Okada T."/>
            <person name="Watanabe K."/>
        </authorList>
    </citation>
    <scope>NUCLEOTIDE SEQUENCE [LARGE SCALE GENOMIC DNA]</scope>
</reference>
<protein>
    <submittedName>
        <fullName evidence="1">Uncharacterized protein</fullName>
    </submittedName>
</protein>
<dbReference type="EMBL" id="BAABME010006399">
    <property type="protein sequence ID" value="GAA0168257.1"/>
    <property type="molecule type" value="Genomic_DNA"/>
</dbReference>
<sequence>MHTEKNNGENGLHTIVDVLGKTKDNERARIDLETHCIRPQLHMQDVGSEKRAKPKALYTLSTSQQKEFRKWLGRLKLPDGYASNIARCARNVNFNGLKTLNGGRMQYRWMYPFES</sequence>
<evidence type="ECO:0000313" key="2">
    <source>
        <dbReference type="Proteomes" id="UP001454036"/>
    </source>
</evidence>
<organism evidence="1 2">
    <name type="scientific">Lithospermum erythrorhizon</name>
    <name type="common">Purple gromwell</name>
    <name type="synonym">Lithospermum officinale var. erythrorhizon</name>
    <dbReference type="NCBI Taxonomy" id="34254"/>
    <lineage>
        <taxon>Eukaryota</taxon>
        <taxon>Viridiplantae</taxon>
        <taxon>Streptophyta</taxon>
        <taxon>Embryophyta</taxon>
        <taxon>Tracheophyta</taxon>
        <taxon>Spermatophyta</taxon>
        <taxon>Magnoliopsida</taxon>
        <taxon>eudicotyledons</taxon>
        <taxon>Gunneridae</taxon>
        <taxon>Pentapetalae</taxon>
        <taxon>asterids</taxon>
        <taxon>lamiids</taxon>
        <taxon>Boraginales</taxon>
        <taxon>Boraginaceae</taxon>
        <taxon>Boraginoideae</taxon>
        <taxon>Lithospermeae</taxon>
        <taxon>Lithospermum</taxon>
    </lineage>
</organism>
<dbReference type="PANTHER" id="PTHR10775:SF185">
    <property type="entry name" value="OS08G0208400 PROTEIN"/>
    <property type="match status" value="1"/>
</dbReference>